<dbReference type="OrthoDB" id="1137387at2759"/>
<dbReference type="InterPro" id="IPR011043">
    <property type="entry name" value="Gal_Oxase/kelch_b-propeller"/>
</dbReference>
<name>A0A9Q0FRD7_9ROSI</name>
<dbReference type="Gene3D" id="1.20.1280.50">
    <property type="match status" value="1"/>
</dbReference>
<reference evidence="2" key="1">
    <citation type="submission" date="2022-02" db="EMBL/GenBank/DDBJ databases">
        <authorList>
            <person name="Henning P.M."/>
            <person name="McCubbin A.G."/>
            <person name="Shore J.S."/>
        </authorList>
    </citation>
    <scope>NUCLEOTIDE SEQUENCE</scope>
    <source>
        <strain evidence="2">F60SS</strain>
        <tissue evidence="2">Leaves</tissue>
    </source>
</reference>
<accession>A0A9Q0FRD7</accession>
<dbReference type="EMBL" id="JAKUCV010004507">
    <property type="protein sequence ID" value="KAJ4835162.1"/>
    <property type="molecule type" value="Genomic_DNA"/>
</dbReference>
<dbReference type="InterPro" id="IPR001810">
    <property type="entry name" value="F-box_dom"/>
</dbReference>
<evidence type="ECO:0000313" key="2">
    <source>
        <dbReference type="EMBL" id="KAJ4835162.1"/>
    </source>
</evidence>
<evidence type="ECO:0000259" key="1">
    <source>
        <dbReference type="SMART" id="SM00256"/>
    </source>
</evidence>
<dbReference type="Pfam" id="PF07734">
    <property type="entry name" value="FBA_1"/>
    <property type="match status" value="1"/>
</dbReference>
<feature type="domain" description="F-box" evidence="1">
    <location>
        <begin position="6"/>
        <end position="46"/>
    </location>
</feature>
<organism evidence="2 3">
    <name type="scientific">Turnera subulata</name>
    <dbReference type="NCBI Taxonomy" id="218843"/>
    <lineage>
        <taxon>Eukaryota</taxon>
        <taxon>Viridiplantae</taxon>
        <taxon>Streptophyta</taxon>
        <taxon>Embryophyta</taxon>
        <taxon>Tracheophyta</taxon>
        <taxon>Spermatophyta</taxon>
        <taxon>Magnoliopsida</taxon>
        <taxon>eudicotyledons</taxon>
        <taxon>Gunneridae</taxon>
        <taxon>Pentapetalae</taxon>
        <taxon>rosids</taxon>
        <taxon>fabids</taxon>
        <taxon>Malpighiales</taxon>
        <taxon>Passifloraceae</taxon>
        <taxon>Turnera</taxon>
    </lineage>
</organism>
<dbReference type="AlphaFoldDB" id="A0A9Q0FRD7"/>
<comment type="caution">
    <text evidence="2">The sequence shown here is derived from an EMBL/GenBank/DDBJ whole genome shotgun (WGS) entry which is preliminary data.</text>
</comment>
<dbReference type="Proteomes" id="UP001141552">
    <property type="component" value="Unassembled WGS sequence"/>
</dbReference>
<dbReference type="SUPFAM" id="SSF81383">
    <property type="entry name" value="F-box domain"/>
    <property type="match status" value="1"/>
</dbReference>
<gene>
    <name evidence="2" type="ORF">Tsubulata_028752</name>
</gene>
<dbReference type="Pfam" id="PF00646">
    <property type="entry name" value="F-box"/>
    <property type="match status" value="1"/>
</dbReference>
<dbReference type="InterPro" id="IPR036047">
    <property type="entry name" value="F-box-like_dom_sf"/>
</dbReference>
<reference evidence="2" key="2">
    <citation type="journal article" date="2023" name="Plants (Basel)">
        <title>Annotation of the Turnera subulata (Passifloraceae) Draft Genome Reveals the S-Locus Evolved after the Divergence of Turneroideae from Passifloroideae in a Stepwise Manner.</title>
        <authorList>
            <person name="Henning P.M."/>
            <person name="Roalson E.H."/>
            <person name="Mir W."/>
            <person name="McCubbin A.G."/>
            <person name="Shore J.S."/>
        </authorList>
    </citation>
    <scope>NUCLEOTIDE SEQUENCE</scope>
    <source>
        <strain evidence="2">F60SS</strain>
    </source>
</reference>
<proteinExistence type="predicted"/>
<dbReference type="InterPro" id="IPR017451">
    <property type="entry name" value="F-box-assoc_interact_dom"/>
</dbReference>
<dbReference type="SUPFAM" id="SSF50965">
    <property type="entry name" value="Galactose oxidase, central domain"/>
    <property type="match status" value="1"/>
</dbReference>
<dbReference type="SMART" id="SM00256">
    <property type="entry name" value="FBOX"/>
    <property type="match status" value="1"/>
</dbReference>
<sequence length="434" mass="48963">MRTELVPDEVCLDIMGRMPVKSVVRFMCLNKSWQSLILDNSLYLNDLHSFHHNKSGTSCNYLVNRRIRPVLPLLLAAADDDEERANDNDSTYKGKLGSPYMCLSLHDGRSLMQYEELDNPCMGKSCTIIIGSYNGLVLVMDDDSGLYLWNPSIRKVKALPARSGPDCERPLIGFGFCQTNKNFKVVYMVTLFDPGTGEMASQDVDVYSLASDSWESLSTHETTTLVPLGPHDYHCHITFDGNPHWLVQKKEDDTMFIVSFDFDSNQFRTISKEQLPVLYGGAGEGLRLVGSMHLCTYKDMVCILRRTRRFQDSDLDSVLIVDCEVWVLKGYYGSTGSSSVDESSSWSLVQVLLLRDLPYGGIPLDVFTHDGHLLLLDLCHTDAIISAETTNNDNDDHPPSAVFKQHKIFPHHYHVEATLAMQQMFSYTDSLFLL</sequence>
<evidence type="ECO:0000313" key="3">
    <source>
        <dbReference type="Proteomes" id="UP001141552"/>
    </source>
</evidence>
<dbReference type="InterPro" id="IPR050796">
    <property type="entry name" value="SCF_F-box_component"/>
</dbReference>
<protein>
    <recommendedName>
        <fullName evidence="1">F-box domain-containing protein</fullName>
    </recommendedName>
</protein>
<keyword evidence="3" id="KW-1185">Reference proteome</keyword>
<dbReference type="NCBIfam" id="TIGR01640">
    <property type="entry name" value="F_box_assoc_1"/>
    <property type="match status" value="1"/>
</dbReference>
<dbReference type="InterPro" id="IPR006527">
    <property type="entry name" value="F-box-assoc_dom_typ1"/>
</dbReference>
<dbReference type="PANTHER" id="PTHR31672:SF10">
    <property type="entry name" value="F-BOX DOMAIN-CONTAINING PROTEIN"/>
    <property type="match status" value="1"/>
</dbReference>
<dbReference type="PANTHER" id="PTHR31672">
    <property type="entry name" value="BNACNNG10540D PROTEIN"/>
    <property type="match status" value="1"/>
</dbReference>